<accession>A0ABQ3LMW2</accession>
<organism evidence="2 3">
    <name type="scientific">Amycolatopsis oliviviridis</name>
    <dbReference type="NCBI Taxonomy" id="1471590"/>
    <lineage>
        <taxon>Bacteria</taxon>
        <taxon>Bacillati</taxon>
        <taxon>Actinomycetota</taxon>
        <taxon>Actinomycetes</taxon>
        <taxon>Pseudonocardiales</taxon>
        <taxon>Pseudonocardiaceae</taxon>
        <taxon>Amycolatopsis</taxon>
    </lineage>
</organism>
<dbReference type="Proteomes" id="UP000635387">
    <property type="component" value="Unassembled WGS sequence"/>
</dbReference>
<protein>
    <submittedName>
        <fullName evidence="2">Uncharacterized protein</fullName>
    </submittedName>
</protein>
<dbReference type="EMBL" id="BNAY01000004">
    <property type="protein sequence ID" value="GHH20916.1"/>
    <property type="molecule type" value="Genomic_DNA"/>
</dbReference>
<sequence length="90" mass="9650">MVRPPDLDVLGLVDREGDRPGDGRGVDPELGDRAERGDPGVAHEDVQAAEALDGGVIVLISWLSRLDDAEVDERGPRLLSILVDSLRARA</sequence>
<evidence type="ECO:0000256" key="1">
    <source>
        <dbReference type="SAM" id="MobiDB-lite"/>
    </source>
</evidence>
<keyword evidence="3" id="KW-1185">Reference proteome</keyword>
<feature type="compositionally biased region" description="Basic and acidic residues" evidence="1">
    <location>
        <begin position="13"/>
        <end position="39"/>
    </location>
</feature>
<evidence type="ECO:0000313" key="2">
    <source>
        <dbReference type="EMBL" id="GHH20916.1"/>
    </source>
</evidence>
<comment type="caution">
    <text evidence="2">The sequence shown here is derived from an EMBL/GenBank/DDBJ whole genome shotgun (WGS) entry which is preliminary data.</text>
</comment>
<evidence type="ECO:0000313" key="3">
    <source>
        <dbReference type="Proteomes" id="UP000635387"/>
    </source>
</evidence>
<name>A0ABQ3LMW2_9PSEU</name>
<reference evidence="3" key="1">
    <citation type="journal article" date="2019" name="Int. J. Syst. Evol. Microbiol.">
        <title>The Global Catalogue of Microorganisms (GCM) 10K type strain sequencing project: providing services to taxonomists for standard genome sequencing and annotation.</title>
        <authorList>
            <consortium name="The Broad Institute Genomics Platform"/>
            <consortium name="The Broad Institute Genome Sequencing Center for Infectious Disease"/>
            <person name="Wu L."/>
            <person name="Ma J."/>
        </authorList>
    </citation>
    <scope>NUCLEOTIDE SEQUENCE [LARGE SCALE GENOMIC DNA]</scope>
    <source>
        <strain evidence="3">CGMCC 4.7683</strain>
    </source>
</reference>
<proteinExistence type="predicted"/>
<feature type="region of interest" description="Disordered" evidence="1">
    <location>
        <begin position="1"/>
        <end position="39"/>
    </location>
</feature>
<gene>
    <name evidence="2" type="ORF">GCM10017790_41370</name>
</gene>